<gene>
    <name evidence="4" type="primary">Ervk9_0</name>
    <name evidence="4" type="ORF">PEUTAE_R05645</name>
</gene>
<dbReference type="Pfam" id="PF00692">
    <property type="entry name" value="dUTPase"/>
    <property type="match status" value="1"/>
</dbReference>
<dbReference type="GO" id="GO:0006508">
    <property type="term" value="P:proteolysis"/>
    <property type="evidence" value="ECO:0007669"/>
    <property type="project" value="UniProtKB-KW"/>
</dbReference>
<comment type="caution">
    <text evidence="4">The sequence shown here is derived from an EMBL/GenBank/DDBJ whole genome shotgun (WGS) entry which is preliminary data.</text>
</comment>
<feature type="non-terminal residue" evidence="4">
    <location>
        <position position="1"/>
    </location>
</feature>
<dbReference type="Gene3D" id="2.70.40.10">
    <property type="match status" value="1"/>
</dbReference>
<feature type="non-terminal residue" evidence="4">
    <location>
        <position position="159"/>
    </location>
</feature>
<dbReference type="InterPro" id="IPR029054">
    <property type="entry name" value="dUTPase-like"/>
</dbReference>
<evidence type="ECO:0000259" key="3">
    <source>
        <dbReference type="PROSITE" id="PS50175"/>
    </source>
</evidence>
<evidence type="ECO:0000313" key="4">
    <source>
        <dbReference type="EMBL" id="NXQ21292.1"/>
    </source>
</evidence>
<dbReference type="InterPro" id="IPR036157">
    <property type="entry name" value="dUTPase-like_sf"/>
</dbReference>
<feature type="domain" description="Peptidase A2" evidence="3">
    <location>
        <begin position="145"/>
        <end position="159"/>
    </location>
</feature>
<evidence type="ECO:0000313" key="5">
    <source>
        <dbReference type="Proteomes" id="UP000629713"/>
    </source>
</evidence>
<accession>A0A852G459</accession>
<dbReference type="GO" id="GO:0004190">
    <property type="term" value="F:aspartic-type endopeptidase activity"/>
    <property type="evidence" value="ECO:0007669"/>
    <property type="project" value="UniProtKB-KW"/>
</dbReference>
<evidence type="ECO:0000256" key="1">
    <source>
        <dbReference type="ARBA" id="ARBA00022670"/>
    </source>
</evidence>
<evidence type="ECO:0000256" key="2">
    <source>
        <dbReference type="ARBA" id="ARBA00022750"/>
    </source>
</evidence>
<name>A0A852G459_PEUTA</name>
<reference evidence="4" key="1">
    <citation type="submission" date="2019-09" db="EMBL/GenBank/DDBJ databases">
        <title>Bird 10,000 Genomes (B10K) Project - Family phase.</title>
        <authorList>
            <person name="Zhang G."/>
        </authorList>
    </citation>
    <scope>NUCLEOTIDE SEQUENCE</scope>
    <source>
        <strain evidence="4">B10K-DU-002-52</strain>
        <tissue evidence="4">Muscle</tissue>
    </source>
</reference>
<dbReference type="Proteomes" id="UP000629713">
    <property type="component" value="Unassembled WGS sequence"/>
</dbReference>
<dbReference type="PROSITE" id="PS50175">
    <property type="entry name" value="ASP_PROT_RETROV"/>
    <property type="match status" value="1"/>
</dbReference>
<dbReference type="PANTHER" id="PTHR19422:SF123">
    <property type="entry name" value="RT1 CLASS I, LOCUS CE15"/>
    <property type="match status" value="1"/>
</dbReference>
<keyword evidence="2" id="KW-0378">Hydrolase</keyword>
<proteinExistence type="predicted"/>
<sequence length="159" mass="16470">GSLGLDLAAAIGFTLIDTRRQRIPTGVYGALIINGKAVGALLIGCSSASMIGLQVLTGVIDADYTGEIQIMVQTLFPPLFVEKGTRLTQLVLLPVLTGGLTPKDTNSRGQGSFGSTGSAAMLTVNLRSRPRHTVSVAYQGQIITLTALLDASADVSIIS</sequence>
<dbReference type="SUPFAM" id="SSF51283">
    <property type="entry name" value="dUTPase-like"/>
    <property type="match status" value="1"/>
</dbReference>
<dbReference type="InterPro" id="IPR051592">
    <property type="entry name" value="HERV-K_Pro_peptidase_A2"/>
</dbReference>
<protein>
    <submittedName>
        <fullName evidence="4">POK9 protein</fullName>
    </submittedName>
</protein>
<organism evidence="4 5">
    <name type="scientific">Peucedramus taeniatus</name>
    <name type="common">Olive warbler</name>
    <dbReference type="NCBI Taxonomy" id="135441"/>
    <lineage>
        <taxon>Eukaryota</taxon>
        <taxon>Metazoa</taxon>
        <taxon>Chordata</taxon>
        <taxon>Craniata</taxon>
        <taxon>Vertebrata</taxon>
        <taxon>Euteleostomi</taxon>
        <taxon>Archelosauria</taxon>
        <taxon>Archosauria</taxon>
        <taxon>Dinosauria</taxon>
        <taxon>Saurischia</taxon>
        <taxon>Theropoda</taxon>
        <taxon>Coelurosauria</taxon>
        <taxon>Aves</taxon>
        <taxon>Neognathae</taxon>
        <taxon>Neoaves</taxon>
        <taxon>Telluraves</taxon>
        <taxon>Australaves</taxon>
        <taxon>Passeriformes</taxon>
        <taxon>Passeroidea</taxon>
        <taxon>Fringillidae</taxon>
        <taxon>Peucedraminae</taxon>
        <taxon>Peucedramus</taxon>
    </lineage>
</organism>
<dbReference type="EMBL" id="WBNO01029174">
    <property type="protein sequence ID" value="NXQ21292.1"/>
    <property type="molecule type" value="Genomic_DNA"/>
</dbReference>
<dbReference type="PANTHER" id="PTHR19422">
    <property type="entry name" value="GAG RETROVIRAL POLYPROTEIN"/>
    <property type="match status" value="1"/>
</dbReference>
<keyword evidence="5" id="KW-1185">Reference proteome</keyword>
<keyword evidence="2" id="KW-0064">Aspartyl protease</keyword>
<dbReference type="InterPro" id="IPR001995">
    <property type="entry name" value="Peptidase_A2_cat"/>
</dbReference>
<keyword evidence="1" id="KW-0645">Protease</keyword>
<dbReference type="AlphaFoldDB" id="A0A852G459"/>